<feature type="chain" id="PRO_5009106514" description="Ice-binding protein C-terminal domain-containing protein" evidence="1">
    <location>
        <begin position="24"/>
        <end position="245"/>
    </location>
</feature>
<dbReference type="STRING" id="274537.BIU88_05620"/>
<dbReference type="NCBIfam" id="TIGR02595">
    <property type="entry name" value="PEP_CTERM"/>
    <property type="match status" value="1"/>
</dbReference>
<sequence length="245" mass="26582">MKKRTVLLMALASMCFTSKHILADSLINIQFGYGDFLYKGGGAANNDTGRWWNLIDEYDYTGVTLQYSDGNDSPVTFDFHLTGEQVGISRSYSAFEPDDPDQQSLMLGYATNAPSDPSEPSNATMTLYGLSPGFYEIYIYSQAEMNTDSELYATATTSGQVYSIEMGTDGTAEQLGVNNNWMKATVAITDGTLTMSVVPGTVGIWNGFQIQPVPEPNSVILLGIGGLVLFGRLKQKTKGDCTSNT</sequence>
<keyword evidence="1" id="KW-0732">Signal</keyword>
<evidence type="ECO:0000313" key="4">
    <source>
        <dbReference type="Proteomes" id="UP000095185"/>
    </source>
</evidence>
<dbReference type="InterPro" id="IPR013424">
    <property type="entry name" value="Ice-binding_C"/>
</dbReference>
<keyword evidence="4" id="KW-1185">Reference proteome</keyword>
<proteinExistence type="predicted"/>
<dbReference type="AlphaFoldDB" id="A0A1D8CZV8"/>
<gene>
    <name evidence="3" type="ORF">BIU88_05620</name>
</gene>
<dbReference type="KEGG" id="clz:BIU88_05620"/>
<dbReference type="Pfam" id="PF07589">
    <property type="entry name" value="PEP-CTERM"/>
    <property type="match status" value="1"/>
</dbReference>
<reference evidence="3" key="1">
    <citation type="submission" date="2016-09" db="EMBL/GenBank/DDBJ databases">
        <title>Genome sequence of Chlorobaculum limnaeum.</title>
        <authorList>
            <person name="Liu Z."/>
            <person name="Tank M."/>
            <person name="Bryant D.A."/>
        </authorList>
    </citation>
    <scope>NUCLEOTIDE SEQUENCE [LARGE SCALE GENOMIC DNA]</scope>
    <source>
        <strain evidence="3">DSM 1677</strain>
    </source>
</reference>
<dbReference type="EMBL" id="CP017305">
    <property type="protein sequence ID" value="AOS83671.1"/>
    <property type="molecule type" value="Genomic_DNA"/>
</dbReference>
<evidence type="ECO:0000313" key="3">
    <source>
        <dbReference type="EMBL" id="AOS83671.1"/>
    </source>
</evidence>
<evidence type="ECO:0000259" key="2">
    <source>
        <dbReference type="Pfam" id="PF07589"/>
    </source>
</evidence>
<name>A0A1D8CZV8_CHLLM</name>
<organism evidence="3 4">
    <name type="scientific">Chlorobaculum limnaeum</name>
    <dbReference type="NCBI Taxonomy" id="274537"/>
    <lineage>
        <taxon>Bacteria</taxon>
        <taxon>Pseudomonadati</taxon>
        <taxon>Chlorobiota</taxon>
        <taxon>Chlorobiia</taxon>
        <taxon>Chlorobiales</taxon>
        <taxon>Chlorobiaceae</taxon>
        <taxon>Chlorobaculum</taxon>
    </lineage>
</organism>
<feature type="domain" description="Ice-binding protein C-terminal" evidence="2">
    <location>
        <begin position="212"/>
        <end position="232"/>
    </location>
</feature>
<feature type="signal peptide" evidence="1">
    <location>
        <begin position="1"/>
        <end position="23"/>
    </location>
</feature>
<evidence type="ECO:0000256" key="1">
    <source>
        <dbReference type="SAM" id="SignalP"/>
    </source>
</evidence>
<dbReference type="OrthoDB" id="9850553at2"/>
<dbReference type="Proteomes" id="UP000095185">
    <property type="component" value="Chromosome"/>
</dbReference>
<dbReference type="RefSeq" id="WP_069809456.1">
    <property type="nucleotide sequence ID" value="NZ_CP017305.1"/>
</dbReference>
<accession>A0A1D8CZV8</accession>
<protein>
    <recommendedName>
        <fullName evidence="2">Ice-binding protein C-terminal domain-containing protein</fullName>
    </recommendedName>
</protein>